<dbReference type="AlphaFoldDB" id="B5Y5F1"/>
<evidence type="ECO:0000256" key="2">
    <source>
        <dbReference type="SAM" id="Phobius"/>
    </source>
</evidence>
<reference evidence="3 4" key="1">
    <citation type="journal article" date="2008" name="Nature">
        <title>The Phaeodactylum genome reveals the evolutionary history of diatom genomes.</title>
        <authorList>
            <person name="Bowler C."/>
            <person name="Allen A.E."/>
            <person name="Badger J.H."/>
            <person name="Grimwood J."/>
            <person name="Jabbari K."/>
            <person name="Kuo A."/>
            <person name="Maheswari U."/>
            <person name="Martens C."/>
            <person name="Maumus F."/>
            <person name="Otillar R.P."/>
            <person name="Rayko E."/>
            <person name="Salamov A."/>
            <person name="Vandepoele K."/>
            <person name="Beszteri B."/>
            <person name="Gruber A."/>
            <person name="Heijde M."/>
            <person name="Katinka M."/>
            <person name="Mock T."/>
            <person name="Valentin K."/>
            <person name="Verret F."/>
            <person name="Berges J.A."/>
            <person name="Brownlee C."/>
            <person name="Cadoret J.P."/>
            <person name="Chiovitti A."/>
            <person name="Choi C.J."/>
            <person name="Coesel S."/>
            <person name="De Martino A."/>
            <person name="Detter J.C."/>
            <person name="Durkin C."/>
            <person name="Falciatore A."/>
            <person name="Fournet J."/>
            <person name="Haruta M."/>
            <person name="Huysman M.J."/>
            <person name="Jenkins B.D."/>
            <person name="Jiroutova K."/>
            <person name="Jorgensen R.E."/>
            <person name="Joubert Y."/>
            <person name="Kaplan A."/>
            <person name="Kroger N."/>
            <person name="Kroth P.G."/>
            <person name="La Roche J."/>
            <person name="Lindquist E."/>
            <person name="Lommer M."/>
            <person name="Martin-Jezequel V."/>
            <person name="Lopez P.J."/>
            <person name="Lucas S."/>
            <person name="Mangogna M."/>
            <person name="McGinnis K."/>
            <person name="Medlin L.K."/>
            <person name="Montsant A."/>
            <person name="Oudot-Le Secq M.P."/>
            <person name="Napoli C."/>
            <person name="Obornik M."/>
            <person name="Parker M.S."/>
            <person name="Petit J.L."/>
            <person name="Porcel B.M."/>
            <person name="Poulsen N."/>
            <person name="Robison M."/>
            <person name="Rychlewski L."/>
            <person name="Rynearson T.A."/>
            <person name="Schmutz J."/>
            <person name="Shapiro H."/>
            <person name="Siaut M."/>
            <person name="Stanley M."/>
            <person name="Sussman M.R."/>
            <person name="Taylor A.R."/>
            <person name="Vardi A."/>
            <person name="von Dassow P."/>
            <person name="Vyverman W."/>
            <person name="Willis A."/>
            <person name="Wyrwicz L.S."/>
            <person name="Rokhsar D.S."/>
            <person name="Weissenbach J."/>
            <person name="Armbrust E.V."/>
            <person name="Green B.R."/>
            <person name="Van de Peer Y."/>
            <person name="Grigoriev I.V."/>
        </authorList>
    </citation>
    <scope>NUCLEOTIDE SEQUENCE [LARGE SCALE GENOMIC DNA]</scope>
    <source>
        <strain evidence="3 4">CCAP 1055/1</strain>
    </source>
</reference>
<feature type="transmembrane region" description="Helical" evidence="2">
    <location>
        <begin position="230"/>
        <end position="249"/>
    </location>
</feature>
<feature type="transmembrane region" description="Helical" evidence="2">
    <location>
        <begin position="192"/>
        <end position="209"/>
    </location>
</feature>
<name>B5Y5F1_PHATC</name>
<keyword evidence="2" id="KW-0812">Transmembrane</keyword>
<proteinExistence type="predicted"/>
<keyword evidence="2" id="KW-1133">Transmembrane helix</keyword>
<keyword evidence="4" id="KW-1185">Reference proteome</keyword>
<feature type="region of interest" description="Disordered" evidence="1">
    <location>
        <begin position="1"/>
        <end position="51"/>
    </location>
</feature>
<dbReference type="Proteomes" id="UP000000759">
    <property type="component" value="Chromosome 3"/>
</dbReference>
<evidence type="ECO:0000313" key="3">
    <source>
        <dbReference type="EMBL" id="ACI65645.1"/>
    </source>
</evidence>
<dbReference type="EMBL" id="CP001142">
    <property type="protein sequence ID" value="ACI65645.1"/>
    <property type="molecule type" value="Genomic_DNA"/>
</dbReference>
<dbReference type="InParanoid" id="B5Y5F1"/>
<dbReference type="RefSeq" id="XP_002186175.1">
    <property type="nucleotide sequence ID" value="XM_002186139.1"/>
</dbReference>
<dbReference type="HOGENOM" id="CLU_569221_0_0_1"/>
<feature type="compositionally biased region" description="Low complexity" evidence="1">
    <location>
        <begin position="22"/>
        <end position="32"/>
    </location>
</feature>
<evidence type="ECO:0000256" key="1">
    <source>
        <dbReference type="SAM" id="MobiDB-lite"/>
    </source>
</evidence>
<dbReference type="PaxDb" id="2850-Phatr44124"/>
<dbReference type="OrthoDB" id="2156279at2759"/>
<protein>
    <submittedName>
        <fullName evidence="3">Uncharacterized protein</fullName>
    </submittedName>
</protein>
<dbReference type="KEGG" id="pti:PHATR_44124"/>
<feature type="transmembrane region" description="Helical" evidence="2">
    <location>
        <begin position="376"/>
        <end position="394"/>
    </location>
</feature>
<evidence type="ECO:0000313" key="4">
    <source>
        <dbReference type="Proteomes" id="UP000000759"/>
    </source>
</evidence>
<dbReference type="GeneID" id="7203880"/>
<dbReference type="eggNOG" id="ENOG502STCR">
    <property type="taxonomic scope" value="Eukaryota"/>
</dbReference>
<feature type="transmembrane region" description="Helical" evidence="2">
    <location>
        <begin position="122"/>
        <end position="142"/>
    </location>
</feature>
<sequence length="440" mass="50564">MSVGLTQRKKGGTEVVDDEATSSSSNPPSHQSSTDDLKGMQKPSTVPRKSLKERSQIPYSMYVIYGTIFALEFYGGVYRVETLQSWWRSMATSASTCVALLGYTRDLTKTAVDGEYQDWQEYAQTGVIFSLVLSLLYVFFVAPFRAGLWTGTRARRHKIHRYMGLMYLVQYTFAWVEYFTDYDNAAKSFLPHFIALNGIIQGTSAYFSFKVLPDLIDAGYYSDKAVLSRNFVHENLFFSLMSVWGSIYYNTPVRSIMQTHLGGKLVEGIYLFFPYILVRTWFPVTRFSNTGTTYKGRSESNKRFYEIGTFTVKIFFLWAKYFCGFFINWLVYLDLVTTEQWKFLHGLFLLNLGTVSLAVFLHTLRFKKVLPAKFTFSLYLVQIYLTFTAIPLAYDMFASHPNLCALCASGILCNMTRSRKIHGLWCLASLYLLTQTDISW</sequence>
<feature type="transmembrane region" description="Helical" evidence="2">
    <location>
        <begin position="310"/>
        <end position="331"/>
    </location>
</feature>
<accession>B5Y5F1</accession>
<keyword evidence="2" id="KW-0472">Membrane</keyword>
<feature type="transmembrane region" description="Helical" evidence="2">
    <location>
        <begin position="162"/>
        <end position="180"/>
    </location>
</feature>
<feature type="transmembrane region" description="Helical" evidence="2">
    <location>
        <begin position="343"/>
        <end position="364"/>
    </location>
</feature>
<feature type="transmembrane region" description="Helical" evidence="2">
    <location>
        <begin position="269"/>
        <end position="289"/>
    </location>
</feature>
<feature type="transmembrane region" description="Helical" evidence="2">
    <location>
        <begin position="59"/>
        <end position="80"/>
    </location>
</feature>
<gene>
    <name evidence="3" type="ORF">PHATR_44124</name>
</gene>
<reference evidence="4" key="2">
    <citation type="submission" date="2008-08" db="EMBL/GenBank/DDBJ databases">
        <authorList>
            <consortium name="Diatom Consortium"/>
            <person name="Grigoriev I."/>
            <person name="Grimwood J."/>
            <person name="Kuo A."/>
            <person name="Otillar R.P."/>
            <person name="Salamov A."/>
            <person name="Detter J.C."/>
            <person name="Lindquist E."/>
            <person name="Shapiro H."/>
            <person name="Lucas S."/>
            <person name="Glavina del Rio T."/>
            <person name="Pitluck S."/>
            <person name="Rokhsar D."/>
            <person name="Bowler C."/>
        </authorList>
    </citation>
    <scope>GENOME REANNOTATION</scope>
    <source>
        <strain evidence="4">CCAP 1055/1</strain>
    </source>
</reference>
<organism evidence="3 4">
    <name type="scientific">Phaeodactylum tricornutum (strain CCAP 1055/1)</name>
    <dbReference type="NCBI Taxonomy" id="556484"/>
    <lineage>
        <taxon>Eukaryota</taxon>
        <taxon>Sar</taxon>
        <taxon>Stramenopiles</taxon>
        <taxon>Ochrophyta</taxon>
        <taxon>Bacillariophyta</taxon>
        <taxon>Bacillariophyceae</taxon>
        <taxon>Bacillariophycidae</taxon>
        <taxon>Naviculales</taxon>
        <taxon>Phaeodactylaceae</taxon>
        <taxon>Phaeodactylum</taxon>
    </lineage>
</organism>